<gene>
    <name evidence="1" type="ORF">CTRU02_212859</name>
</gene>
<sequence>MSLSRDRKRSAVQRREVGSQLKTMPLLGAFILTLFVTSAAGQEQPCRRWGQQATVVDNKLYIDGGFSTIGGDINSNTSYKEFLWQNLTSETPNDQPPPVNRDIVKNNTVPNLNGGALWGDSINKRIYLFGGEYNYSPPSPVVLWSYDILNNRWDTHGAPPVNRVSYGSSVAIDKVGEAYYYGGWLSKQTVPNWTGPPVATTGLVKYVMDSDTWYNTSDSGPDTTRRAEGSLQYIPAGTEGLLVYFGGVQDLYSNGTVTGQPMDQIFVYDLGNEKWYQQNATGSIPSQRRRFCAGTSWTADQSSYNIYMYGGATMDLAGGYSDLYVLSLPTFTWVKLSDGAGTDLRHSASCNVVAGGTQMFVVGGVLPNSSLCDAPKYSNTHVIDLGFPGTGSFWSNYYPKKVNYTVPDGLLAVVGGTSSGGATQTAPKGDWMNAELKALMARNASNTARMPTRTASPVPVYIDDDGISVGAIAGVSVASAAVIALLAVGCCFMVRRRRRRQRYYTAGGFRNSQQLFNTTSMSKAWSAPTPHLSVSTPYSPAFGHSPFGPPPSHTPQPEQVASPPMSPPVELPSVSPVPSLPITPIPVSAAAVAAAAAAASQTMPTPPPPVATSSLARSSSITYTPHSAYFPETGTFPNQAQIDEQGNVWVPQVSMVQVASLSRPESHTGTPPMYTPPIGDRKSPLPAHPTPPIDYHPTPPPQQAYQVPVPQAEPVELPASPQETSEEYLELRNSRGSRHQTYYNK</sequence>
<organism evidence="1 2">
    <name type="scientific">Colletotrichum truncatum</name>
    <name type="common">Anthracnose fungus</name>
    <name type="synonym">Colletotrichum capsici</name>
    <dbReference type="NCBI Taxonomy" id="5467"/>
    <lineage>
        <taxon>Eukaryota</taxon>
        <taxon>Fungi</taxon>
        <taxon>Dikarya</taxon>
        <taxon>Ascomycota</taxon>
        <taxon>Pezizomycotina</taxon>
        <taxon>Sordariomycetes</taxon>
        <taxon>Hypocreomycetidae</taxon>
        <taxon>Glomerellales</taxon>
        <taxon>Glomerellaceae</taxon>
        <taxon>Colletotrichum</taxon>
        <taxon>Colletotrichum truncatum species complex</taxon>
    </lineage>
</organism>
<evidence type="ECO:0000313" key="1">
    <source>
        <dbReference type="EMBL" id="KAL0931906.1"/>
    </source>
</evidence>
<accession>A0ACC3YJ20</accession>
<dbReference type="Proteomes" id="UP000805649">
    <property type="component" value="Unassembled WGS sequence"/>
</dbReference>
<proteinExistence type="predicted"/>
<reference evidence="1 2" key="1">
    <citation type="journal article" date="2020" name="Phytopathology">
        <title>Genome Sequence Resources of Colletotrichum truncatum, C. plurivorum, C. musicola, and C. sojae: Four Species Pathogenic to Soybean (Glycine max).</title>
        <authorList>
            <person name="Rogerio F."/>
            <person name="Boufleur T.R."/>
            <person name="Ciampi-Guillardi M."/>
            <person name="Sukno S.A."/>
            <person name="Thon M.R."/>
            <person name="Massola Junior N.S."/>
            <person name="Baroncelli R."/>
        </authorList>
    </citation>
    <scope>NUCLEOTIDE SEQUENCE [LARGE SCALE GENOMIC DNA]</scope>
    <source>
        <strain evidence="1 2">CMES1059</strain>
    </source>
</reference>
<dbReference type="EMBL" id="VUJX02000009">
    <property type="protein sequence ID" value="KAL0931906.1"/>
    <property type="molecule type" value="Genomic_DNA"/>
</dbReference>
<evidence type="ECO:0000313" key="2">
    <source>
        <dbReference type="Proteomes" id="UP000805649"/>
    </source>
</evidence>
<name>A0ACC3YJ20_COLTU</name>
<protein>
    <submittedName>
        <fullName evidence="1">Cell wall anchored protein</fullName>
    </submittedName>
</protein>
<keyword evidence="2" id="KW-1185">Reference proteome</keyword>
<comment type="caution">
    <text evidence="1">The sequence shown here is derived from an EMBL/GenBank/DDBJ whole genome shotgun (WGS) entry which is preliminary data.</text>
</comment>